<dbReference type="PROSITE" id="PS51910">
    <property type="entry name" value="GH18_2"/>
    <property type="match status" value="1"/>
</dbReference>
<comment type="caution">
    <text evidence="3">The sequence shown here is derived from an EMBL/GenBank/DDBJ whole genome shotgun (WGS) entry which is preliminary data.</text>
</comment>
<dbReference type="GO" id="GO:0008061">
    <property type="term" value="F:chitin binding"/>
    <property type="evidence" value="ECO:0007669"/>
    <property type="project" value="InterPro"/>
</dbReference>
<dbReference type="InterPro" id="IPR036582">
    <property type="entry name" value="Mao_N_sf"/>
</dbReference>
<dbReference type="RefSeq" id="WP_078501900.1">
    <property type="nucleotide sequence ID" value="NZ_MSZX01000011.1"/>
</dbReference>
<accession>A0A1T2X3C7</accession>
<dbReference type="InterPro" id="IPR001223">
    <property type="entry name" value="Glyco_hydro18_cat"/>
</dbReference>
<dbReference type="AlphaFoldDB" id="A0A1T2X3C7"/>
<dbReference type="Gene3D" id="2.30.30.40">
    <property type="entry name" value="SH3 Domains"/>
    <property type="match status" value="1"/>
</dbReference>
<keyword evidence="3" id="KW-0378">Hydrolase</keyword>
<dbReference type="GO" id="GO:0005975">
    <property type="term" value="P:carbohydrate metabolic process"/>
    <property type="evidence" value="ECO:0007669"/>
    <property type="project" value="InterPro"/>
</dbReference>
<evidence type="ECO:0000256" key="1">
    <source>
        <dbReference type="SAM" id="Phobius"/>
    </source>
</evidence>
<dbReference type="STRING" id="1324314.BVG16_24840"/>
<dbReference type="OrthoDB" id="9775889at2"/>
<dbReference type="PANTHER" id="PTHR46066:SF2">
    <property type="entry name" value="CHITINASE DOMAIN-CONTAINING PROTEIN 1"/>
    <property type="match status" value="1"/>
</dbReference>
<keyword evidence="1" id="KW-0812">Transmembrane</keyword>
<dbReference type="Gene3D" id="3.20.20.80">
    <property type="entry name" value="Glycosidases"/>
    <property type="match status" value="1"/>
</dbReference>
<dbReference type="InterPro" id="IPR011583">
    <property type="entry name" value="Chitinase_II/V-like_cat"/>
</dbReference>
<dbReference type="Gene3D" id="3.10.50.10">
    <property type="match status" value="1"/>
</dbReference>
<keyword evidence="1" id="KW-0472">Membrane</keyword>
<feature type="transmembrane region" description="Helical" evidence="1">
    <location>
        <begin position="15"/>
        <end position="33"/>
    </location>
</feature>
<organism evidence="3 4">
    <name type="scientific">Paenibacillus selenitireducens</name>
    <dbReference type="NCBI Taxonomy" id="1324314"/>
    <lineage>
        <taxon>Bacteria</taxon>
        <taxon>Bacillati</taxon>
        <taxon>Bacillota</taxon>
        <taxon>Bacilli</taxon>
        <taxon>Bacillales</taxon>
        <taxon>Paenibacillaceae</taxon>
        <taxon>Paenibacillus</taxon>
    </lineage>
</organism>
<dbReference type="Pfam" id="PF07833">
    <property type="entry name" value="Cu_amine_oxidN1"/>
    <property type="match status" value="1"/>
</dbReference>
<dbReference type="SUPFAM" id="SSF55383">
    <property type="entry name" value="Copper amine oxidase, domain N"/>
    <property type="match status" value="1"/>
</dbReference>
<dbReference type="SMART" id="SM00636">
    <property type="entry name" value="Glyco_18"/>
    <property type="match status" value="1"/>
</dbReference>
<dbReference type="InterPro" id="IPR017853">
    <property type="entry name" value="GH"/>
</dbReference>
<dbReference type="PANTHER" id="PTHR46066">
    <property type="entry name" value="CHITINASE DOMAIN-CONTAINING PROTEIN 1 FAMILY MEMBER"/>
    <property type="match status" value="1"/>
</dbReference>
<dbReference type="Proteomes" id="UP000190188">
    <property type="component" value="Unassembled WGS sequence"/>
</dbReference>
<name>A0A1T2X3C7_9BACL</name>
<feature type="domain" description="GH18" evidence="2">
    <location>
        <begin position="256"/>
        <end position="569"/>
    </location>
</feature>
<dbReference type="InterPro" id="IPR012854">
    <property type="entry name" value="Cu_amine_oxidase-like_N"/>
</dbReference>
<gene>
    <name evidence="3" type="ORF">BVG16_24840</name>
</gene>
<proteinExistence type="predicted"/>
<keyword evidence="1" id="KW-1133">Transmembrane helix</keyword>
<dbReference type="EMBL" id="MSZX01000011">
    <property type="protein sequence ID" value="OPA74352.1"/>
    <property type="molecule type" value="Genomic_DNA"/>
</dbReference>
<reference evidence="3 4" key="1">
    <citation type="submission" date="2017-01" db="EMBL/GenBank/DDBJ databases">
        <title>Genome analysis of Paenibacillus selenitrireducens ES3-24.</title>
        <authorList>
            <person name="Xu D."/>
            <person name="Yao R."/>
            <person name="Zheng S."/>
        </authorList>
    </citation>
    <scope>NUCLEOTIDE SEQUENCE [LARGE SCALE GENOMIC DNA]</scope>
    <source>
        <strain evidence="3 4">ES3-24</strain>
    </source>
</reference>
<evidence type="ECO:0000313" key="4">
    <source>
        <dbReference type="Proteomes" id="UP000190188"/>
    </source>
</evidence>
<protein>
    <submittedName>
        <fullName evidence="3">Glycosyl hydrolase</fullName>
    </submittedName>
</protein>
<dbReference type="InterPro" id="IPR010466">
    <property type="entry name" value="DUF1058"/>
</dbReference>
<dbReference type="Gene3D" id="3.30.457.10">
    <property type="entry name" value="Copper amine oxidase-like, N-terminal domain"/>
    <property type="match status" value="1"/>
</dbReference>
<evidence type="ECO:0000313" key="3">
    <source>
        <dbReference type="EMBL" id="OPA74352.1"/>
    </source>
</evidence>
<dbReference type="GO" id="GO:0016787">
    <property type="term" value="F:hydrolase activity"/>
    <property type="evidence" value="ECO:0007669"/>
    <property type="project" value="UniProtKB-KW"/>
</dbReference>
<evidence type="ECO:0000259" key="2">
    <source>
        <dbReference type="PROSITE" id="PS51910"/>
    </source>
</evidence>
<sequence>MSRHHRKQTGPRKRGLFFITVTLLVIILAGVYIKLEVLPSTKHVTPDFDGLTKPIFVAGELQKVSAMGTKEGIKLPLSVIQAQVDSTIRYEESSKTIIMATKDKLIHFKTDQLTGKVNSKPFELHFAAEQVKGTLYLPLAPLQELYGLQLHENSETGIVTMYKAGDTIQHAKVVSFKKKTRTVPLRVGPSIHQPILADVEQGAPLQIWATVDGWYKVQLDNGYVGFMRQADVHLEEKITVESGPSEEEKQTAPIEGPINLIWEAVYNKNPDTSKIGPLPGVNVVSPTWFSLLDGKGNVQSKADSTYVQWAHSQNMQVWALFSNSFEPKLTTAALSTFESRFQMIQQVLSYARIYRVDGINIDFENIYTKDKENFTQFMRELSPMLREQGLIVSVDVTPKSNSEMWSAFLDRRALGEVVDYMMVMSYDEHWASSPTAGSVASLPWVENSIRRIIDEDNVPPSKLILGIPLYTRIWSETSEGGSTKVSSKTAGMKTIRELLDKLKLEPTFDASTGQHYVEYKEDGVKKRIWIEDEVSVKARVDLSKELNLAGTGSWTRSFAVPEIWDDLAP</sequence>
<keyword evidence="4" id="KW-1185">Reference proteome</keyword>
<dbReference type="SUPFAM" id="SSF51445">
    <property type="entry name" value="(Trans)glycosidases"/>
    <property type="match status" value="1"/>
</dbReference>
<dbReference type="InterPro" id="IPR029070">
    <property type="entry name" value="Chitinase_insertion_sf"/>
</dbReference>
<dbReference type="Pfam" id="PF06347">
    <property type="entry name" value="SH3_4"/>
    <property type="match status" value="1"/>
</dbReference>
<dbReference type="Pfam" id="PF00704">
    <property type="entry name" value="Glyco_hydro_18"/>
    <property type="match status" value="1"/>
</dbReference>